<dbReference type="Gene3D" id="3.20.20.30">
    <property type="entry name" value="Luciferase-like domain"/>
    <property type="match status" value="1"/>
</dbReference>
<gene>
    <name evidence="6" type="ORF">JCM7686_1361</name>
</gene>
<dbReference type="InterPro" id="IPR050172">
    <property type="entry name" value="SsuD_RutA_monooxygenase"/>
</dbReference>
<dbReference type="SUPFAM" id="SSF51679">
    <property type="entry name" value="Bacterial luciferase-like"/>
    <property type="match status" value="1"/>
</dbReference>
<dbReference type="PATRIC" id="fig|1367847.3.peg.1332"/>
<dbReference type="Proteomes" id="UP000015480">
    <property type="component" value="Chromosome"/>
</dbReference>
<keyword evidence="2" id="KW-0288">FMN</keyword>
<evidence type="ECO:0000256" key="3">
    <source>
        <dbReference type="ARBA" id="ARBA00023002"/>
    </source>
</evidence>
<dbReference type="PANTHER" id="PTHR42847">
    <property type="entry name" value="ALKANESULFONATE MONOOXYGENASE"/>
    <property type="match status" value="1"/>
</dbReference>
<evidence type="ECO:0000256" key="4">
    <source>
        <dbReference type="ARBA" id="ARBA00023033"/>
    </source>
</evidence>
<feature type="domain" description="Luciferase-like" evidence="5">
    <location>
        <begin position="36"/>
        <end position="359"/>
    </location>
</feature>
<keyword evidence="1" id="KW-0285">Flavoprotein</keyword>
<evidence type="ECO:0000313" key="7">
    <source>
        <dbReference type="Proteomes" id="UP000015480"/>
    </source>
</evidence>
<dbReference type="GO" id="GO:0004497">
    <property type="term" value="F:monooxygenase activity"/>
    <property type="evidence" value="ECO:0007669"/>
    <property type="project" value="UniProtKB-KW"/>
</dbReference>
<dbReference type="RefSeq" id="WP_020950100.1">
    <property type="nucleotide sequence ID" value="NC_022041.1"/>
</dbReference>
<organism evidence="6 7">
    <name type="scientific">Paracoccus aminophilus JCM 7686</name>
    <dbReference type="NCBI Taxonomy" id="1367847"/>
    <lineage>
        <taxon>Bacteria</taxon>
        <taxon>Pseudomonadati</taxon>
        <taxon>Pseudomonadota</taxon>
        <taxon>Alphaproteobacteria</taxon>
        <taxon>Rhodobacterales</taxon>
        <taxon>Paracoccaceae</taxon>
        <taxon>Paracoccus</taxon>
    </lineage>
</organism>
<evidence type="ECO:0000256" key="2">
    <source>
        <dbReference type="ARBA" id="ARBA00022643"/>
    </source>
</evidence>
<sequence length="393" mass="43497">MTLQYAPSEVRPHFPSPADFPKSPLARALRQPVLLGLFLPVQAGGWTDSTLPRSTDWSFDYNRALVLEAERQGFDLVFALSQWLPKGGYSEVLNGQALDSFMATAALSSVTERIILISTIHVLYGPWHPLHLAKYGATLDHISKGRWGINVVTGHRAVEHEMFGWERIEHDRRYDLAAEFLETVEHLWTETENYSYSGARWQMKDAFVTPKPLYGRPILVNASGSAPGIELAARYSDIMFIASPGGADIASALETLPAHTARVKAAARAQGREIRTLLNPLIISRDTEAEAYAYADAILAQHSQNGPMGRGKFDSDAQAWSQHGKKPDPYAKVGGNVYLIGTPEQIVERLLQLRAAGVDGFQLSFYDFAPDLAYFGERILPLMKAAGLRHDLP</sequence>
<dbReference type="CDD" id="cd01094">
    <property type="entry name" value="Alkanesulfonate_monoxygenase"/>
    <property type="match status" value="1"/>
</dbReference>
<dbReference type="OrthoDB" id="9779442at2"/>
<dbReference type="KEGG" id="pami:JCM7686_1361"/>
<dbReference type="EMBL" id="CP006650">
    <property type="protein sequence ID" value="AGT08462.1"/>
    <property type="molecule type" value="Genomic_DNA"/>
</dbReference>
<keyword evidence="7" id="KW-1185">Reference proteome</keyword>
<dbReference type="GO" id="GO:0016705">
    <property type="term" value="F:oxidoreductase activity, acting on paired donors, with incorporation or reduction of molecular oxygen"/>
    <property type="evidence" value="ECO:0007669"/>
    <property type="project" value="InterPro"/>
</dbReference>
<dbReference type="InterPro" id="IPR036661">
    <property type="entry name" value="Luciferase-like_sf"/>
</dbReference>
<evidence type="ECO:0000313" key="6">
    <source>
        <dbReference type="EMBL" id="AGT08462.1"/>
    </source>
</evidence>
<evidence type="ECO:0000256" key="1">
    <source>
        <dbReference type="ARBA" id="ARBA00022630"/>
    </source>
</evidence>
<dbReference type="AlphaFoldDB" id="S5XTG2"/>
<protein>
    <submittedName>
        <fullName evidence="6">Alkanesulfonate monooxygenase</fullName>
    </submittedName>
</protein>
<dbReference type="PANTHER" id="PTHR42847:SF4">
    <property type="entry name" value="ALKANESULFONATE MONOOXYGENASE-RELATED"/>
    <property type="match status" value="1"/>
</dbReference>
<dbReference type="Pfam" id="PF00296">
    <property type="entry name" value="Bac_luciferase"/>
    <property type="match status" value="1"/>
</dbReference>
<dbReference type="HOGENOM" id="CLU_027853_1_1_5"/>
<keyword evidence="3" id="KW-0560">Oxidoreductase</keyword>
<dbReference type="InterPro" id="IPR011251">
    <property type="entry name" value="Luciferase-like_dom"/>
</dbReference>
<proteinExistence type="predicted"/>
<accession>S5XTG2</accession>
<dbReference type="eggNOG" id="COG2141">
    <property type="taxonomic scope" value="Bacteria"/>
</dbReference>
<evidence type="ECO:0000259" key="5">
    <source>
        <dbReference type="Pfam" id="PF00296"/>
    </source>
</evidence>
<name>S5XTG2_PARAH</name>
<reference evidence="6 7" key="1">
    <citation type="journal article" date="2014" name="BMC Genomics">
        <title>Architecture and functions of a multipartite genome of the methylotrophic bacterium Paracoccus aminophilus JCM 7686, containing primary and secondary chromids.</title>
        <authorList>
            <person name="Dziewit L."/>
            <person name="Czarnecki J."/>
            <person name="Wibberg D."/>
            <person name="Radlinska M."/>
            <person name="Mrozek P."/>
            <person name="Szymczak M."/>
            <person name="Schluter A."/>
            <person name="Puhler A."/>
            <person name="Bartosik D."/>
        </authorList>
    </citation>
    <scope>NUCLEOTIDE SEQUENCE [LARGE SCALE GENOMIC DNA]</scope>
    <source>
        <strain evidence="6">JCM 7686</strain>
    </source>
</reference>
<keyword evidence="4 6" id="KW-0503">Monooxygenase</keyword>
<dbReference type="STRING" id="1367847.JCM7686_1361"/>